<gene>
    <name evidence="7 10" type="primary">rplI</name>
    <name evidence="11" type="ORF">B5F14_08060</name>
    <name evidence="10" type="ORF">POG00_04315</name>
</gene>
<reference evidence="10" key="3">
    <citation type="submission" date="2023-01" db="EMBL/GenBank/DDBJ databases">
        <title>Human gut microbiome strain richness.</title>
        <authorList>
            <person name="Chen-Liaw A."/>
        </authorList>
    </citation>
    <scope>NUCLEOTIDE SEQUENCE</scope>
    <source>
        <strain evidence="10">D55st1_G4_D55t1_190419</strain>
    </source>
</reference>
<dbReference type="Proteomes" id="UP001220658">
    <property type="component" value="Unassembled WGS sequence"/>
</dbReference>
<keyword evidence="2 7" id="KW-0699">rRNA-binding</keyword>
<sequence>MKVILLKDVKNVGKKDEVKEVSDGYARNFLIKNKMAVAYTKGSVKVLDHQLEEKKLHEEDLKKQAEKIAEELKTTPVEFMLNTGKDGQAFGSVSSKQIAEALNKKGIIVDKRKIHMDIPVSSIGTTRVKVDLYKGQVIGEIVVQVRPKG</sequence>
<feature type="domain" description="Large ribosomal subunit protein bL9 C-terminal" evidence="9">
    <location>
        <begin position="64"/>
        <end position="146"/>
    </location>
</feature>
<dbReference type="InterPro" id="IPR009027">
    <property type="entry name" value="Ribosomal_bL9/RNase_H1_N"/>
</dbReference>
<dbReference type="GO" id="GO:0006412">
    <property type="term" value="P:translation"/>
    <property type="evidence" value="ECO:0007669"/>
    <property type="project" value="UniProtKB-UniRule"/>
</dbReference>
<comment type="caution">
    <text evidence="11">The sequence shown here is derived from an EMBL/GenBank/DDBJ whole genome shotgun (WGS) entry which is preliminary data.</text>
</comment>
<evidence type="ECO:0000256" key="7">
    <source>
        <dbReference type="HAMAP-Rule" id="MF_00503"/>
    </source>
</evidence>
<evidence type="ECO:0000313" key="10">
    <source>
        <dbReference type="EMBL" id="MDC0827932.1"/>
    </source>
</evidence>
<keyword evidence="12" id="KW-1185">Reference proteome</keyword>
<dbReference type="EMBL" id="JAQNCK010000008">
    <property type="protein sequence ID" value="MDC0827932.1"/>
    <property type="molecule type" value="Genomic_DNA"/>
</dbReference>
<name>A0A1Y4LNU2_9FIRM</name>
<dbReference type="GO" id="GO:0003735">
    <property type="term" value="F:structural constituent of ribosome"/>
    <property type="evidence" value="ECO:0007669"/>
    <property type="project" value="InterPro"/>
</dbReference>
<dbReference type="PANTHER" id="PTHR21368">
    <property type="entry name" value="50S RIBOSOMAL PROTEIN L9"/>
    <property type="match status" value="1"/>
</dbReference>
<protein>
    <recommendedName>
        <fullName evidence="6 7">Large ribosomal subunit protein bL9</fullName>
    </recommendedName>
</protein>
<evidence type="ECO:0000256" key="2">
    <source>
        <dbReference type="ARBA" id="ARBA00022730"/>
    </source>
</evidence>
<evidence type="ECO:0000313" key="11">
    <source>
        <dbReference type="EMBL" id="OUP58333.1"/>
    </source>
</evidence>
<dbReference type="InterPro" id="IPR020594">
    <property type="entry name" value="Ribosomal_bL9_bac/chp"/>
</dbReference>
<reference evidence="11" key="2">
    <citation type="journal article" date="2018" name="BMC Genomics">
        <title>Whole genome sequencing and function prediction of 133 gut anaerobes isolated from chicken caecum in pure cultures.</title>
        <authorList>
            <person name="Medvecky M."/>
            <person name="Cejkova D."/>
            <person name="Polansky O."/>
            <person name="Karasova D."/>
            <person name="Kubasova T."/>
            <person name="Cizek A."/>
            <person name="Rychlik I."/>
        </authorList>
    </citation>
    <scope>NUCLEOTIDE SEQUENCE</scope>
    <source>
        <strain evidence="11">An178</strain>
    </source>
</reference>
<dbReference type="Gene3D" id="3.10.430.100">
    <property type="entry name" value="Ribosomal protein L9, C-terminal domain"/>
    <property type="match status" value="1"/>
</dbReference>
<dbReference type="Proteomes" id="UP000195447">
    <property type="component" value="Unassembled WGS sequence"/>
</dbReference>
<comment type="similarity">
    <text evidence="1 7">Belongs to the bacterial ribosomal protein bL9 family.</text>
</comment>
<keyword evidence="3 7" id="KW-0694">RNA-binding</keyword>
<evidence type="ECO:0000259" key="8">
    <source>
        <dbReference type="Pfam" id="PF01281"/>
    </source>
</evidence>
<dbReference type="NCBIfam" id="TIGR00158">
    <property type="entry name" value="L9"/>
    <property type="match status" value="1"/>
</dbReference>
<dbReference type="SUPFAM" id="SSF55653">
    <property type="entry name" value="Ribosomal protein L9 C-domain"/>
    <property type="match status" value="1"/>
</dbReference>
<dbReference type="AlphaFoldDB" id="A0A1Y4LNU2"/>
<dbReference type="Pfam" id="PF01281">
    <property type="entry name" value="Ribosomal_L9_N"/>
    <property type="match status" value="1"/>
</dbReference>
<organism evidence="11 12">
    <name type="scientific">Faecalitalea cylindroides</name>
    <dbReference type="NCBI Taxonomy" id="39483"/>
    <lineage>
        <taxon>Bacteria</taxon>
        <taxon>Bacillati</taxon>
        <taxon>Bacillota</taxon>
        <taxon>Erysipelotrichia</taxon>
        <taxon>Erysipelotrichales</taxon>
        <taxon>Erysipelotrichaceae</taxon>
        <taxon>Faecalitalea</taxon>
    </lineage>
</organism>
<dbReference type="InterPro" id="IPR020070">
    <property type="entry name" value="Ribosomal_bL9_N"/>
</dbReference>
<dbReference type="GeneID" id="79876573"/>
<dbReference type="InterPro" id="IPR000244">
    <property type="entry name" value="Ribosomal_bL9"/>
</dbReference>
<reference evidence="12" key="1">
    <citation type="submission" date="2017-04" db="EMBL/GenBank/DDBJ databases">
        <title>Function of individual gut microbiota members based on whole genome sequencing of pure cultures obtained from chicken caecum.</title>
        <authorList>
            <person name="Medvecky M."/>
            <person name="Cejkova D."/>
            <person name="Polansky O."/>
            <person name="Karasova D."/>
            <person name="Kubasova T."/>
            <person name="Cizek A."/>
            <person name="Rychlik I."/>
        </authorList>
    </citation>
    <scope>NUCLEOTIDE SEQUENCE [LARGE SCALE GENOMIC DNA]</scope>
    <source>
        <strain evidence="12">An178</strain>
    </source>
</reference>
<dbReference type="Pfam" id="PF03948">
    <property type="entry name" value="Ribosomal_L9_C"/>
    <property type="match status" value="1"/>
</dbReference>
<feature type="domain" description="Ribosomal protein L9" evidence="8">
    <location>
        <begin position="1"/>
        <end position="46"/>
    </location>
</feature>
<evidence type="ECO:0000259" key="9">
    <source>
        <dbReference type="Pfam" id="PF03948"/>
    </source>
</evidence>
<dbReference type="InterPro" id="IPR036935">
    <property type="entry name" value="Ribosomal_bL9_N_sf"/>
</dbReference>
<dbReference type="GO" id="GO:1990904">
    <property type="term" value="C:ribonucleoprotein complex"/>
    <property type="evidence" value="ECO:0007669"/>
    <property type="project" value="UniProtKB-KW"/>
</dbReference>
<dbReference type="RefSeq" id="WP_022356197.1">
    <property type="nucleotide sequence ID" value="NZ_CABKSV010000055.1"/>
</dbReference>
<comment type="function">
    <text evidence="7">Binds to the 23S rRNA.</text>
</comment>
<evidence type="ECO:0000256" key="3">
    <source>
        <dbReference type="ARBA" id="ARBA00022884"/>
    </source>
</evidence>
<keyword evidence="4 7" id="KW-0689">Ribosomal protein</keyword>
<dbReference type="EMBL" id="NFKM01000017">
    <property type="protein sequence ID" value="OUP58333.1"/>
    <property type="molecule type" value="Genomic_DNA"/>
</dbReference>
<dbReference type="SUPFAM" id="SSF55658">
    <property type="entry name" value="L9 N-domain-like"/>
    <property type="match status" value="1"/>
</dbReference>
<dbReference type="GO" id="GO:0019843">
    <property type="term" value="F:rRNA binding"/>
    <property type="evidence" value="ECO:0007669"/>
    <property type="project" value="UniProtKB-UniRule"/>
</dbReference>
<accession>A0A1Y4LNU2</accession>
<evidence type="ECO:0000256" key="1">
    <source>
        <dbReference type="ARBA" id="ARBA00010605"/>
    </source>
</evidence>
<evidence type="ECO:0000313" key="12">
    <source>
        <dbReference type="Proteomes" id="UP000195447"/>
    </source>
</evidence>
<dbReference type="Gene3D" id="3.40.5.10">
    <property type="entry name" value="Ribosomal protein L9, N-terminal domain"/>
    <property type="match status" value="1"/>
</dbReference>
<dbReference type="GO" id="GO:0005840">
    <property type="term" value="C:ribosome"/>
    <property type="evidence" value="ECO:0007669"/>
    <property type="project" value="UniProtKB-KW"/>
</dbReference>
<evidence type="ECO:0000256" key="5">
    <source>
        <dbReference type="ARBA" id="ARBA00023274"/>
    </source>
</evidence>
<dbReference type="InterPro" id="IPR020069">
    <property type="entry name" value="Ribosomal_bL9_C"/>
</dbReference>
<dbReference type="HAMAP" id="MF_00503">
    <property type="entry name" value="Ribosomal_bL9"/>
    <property type="match status" value="1"/>
</dbReference>
<dbReference type="InterPro" id="IPR036791">
    <property type="entry name" value="Ribosomal_bL9_C_sf"/>
</dbReference>
<evidence type="ECO:0000256" key="6">
    <source>
        <dbReference type="ARBA" id="ARBA00035292"/>
    </source>
</evidence>
<proteinExistence type="inferred from homology"/>
<keyword evidence="5 7" id="KW-0687">Ribonucleoprotein</keyword>
<evidence type="ECO:0000256" key="4">
    <source>
        <dbReference type="ARBA" id="ARBA00022980"/>
    </source>
</evidence>